<evidence type="ECO:0000313" key="3">
    <source>
        <dbReference type="Proteomes" id="UP001396898"/>
    </source>
</evidence>
<sequence length="562" mass="60659">MSKLDAIPGWLRVVGAESSDNGSADLHPLAKAYRASDKLYSDILAEISAQGAVPPPVLTSLQRSHDSLKLWAHGYDVVGGRLDGSLYRSRRAKIGTFRLLRSVCQTLTNRLLPLIDIDQRPVIYSDSCEVSLVVERLKGYIEEDTEDSDDDTESETSIDDDEDPSEIAEDLKTDVQCLLDLGYRFYEQPIRRASRTSEPASVPPLLAHPDSLIVIWTEKIRSRYPFCRPDVVQVLGKGQHERIIRCQQARNRNSLARLAISGSDDTSAKPASTAFRDSALGSSIPAETVLSYAGGYGGSVRVPPLPEDAANGTPFECVGCGRMKTITNKSAWKSEWENHITIEHGDSVPWDNSKCLICLDDTPEETVDASKHLADHLEQIALTGLPGYTDSEDGPDDGSSSQSSISETGAVNLENDTLKPQDEFHQSETQPPASTVDQVKAELKHGHETDETTSREVEVQEEFGAEGGSVISSGMGTPTTSGKVQSPTPPNQISEKARVDSVLPAVADSSRLDQKDPTDSQAQPESTRVDVGTRQSASSSGGGGGGWGRSKTITCANAVRGL</sequence>
<feature type="region of interest" description="Disordered" evidence="1">
    <location>
        <begin position="143"/>
        <end position="166"/>
    </location>
</feature>
<comment type="caution">
    <text evidence="2">The sequence shown here is derived from an EMBL/GenBank/DDBJ whole genome shotgun (WGS) entry which is preliminary data.</text>
</comment>
<organism evidence="2 3">
    <name type="scientific">Apiospora marii</name>
    <dbReference type="NCBI Taxonomy" id="335849"/>
    <lineage>
        <taxon>Eukaryota</taxon>
        <taxon>Fungi</taxon>
        <taxon>Dikarya</taxon>
        <taxon>Ascomycota</taxon>
        <taxon>Pezizomycotina</taxon>
        <taxon>Sordariomycetes</taxon>
        <taxon>Xylariomycetidae</taxon>
        <taxon>Amphisphaeriales</taxon>
        <taxon>Apiosporaceae</taxon>
        <taxon>Apiospora</taxon>
    </lineage>
</organism>
<evidence type="ECO:0000256" key="1">
    <source>
        <dbReference type="SAM" id="MobiDB-lite"/>
    </source>
</evidence>
<reference evidence="2 3" key="1">
    <citation type="submission" date="2023-01" db="EMBL/GenBank/DDBJ databases">
        <title>Analysis of 21 Apiospora genomes using comparative genomics revels a genus with tremendous synthesis potential of carbohydrate active enzymes and secondary metabolites.</title>
        <authorList>
            <person name="Sorensen T."/>
        </authorList>
    </citation>
    <scope>NUCLEOTIDE SEQUENCE [LARGE SCALE GENOMIC DNA]</scope>
    <source>
        <strain evidence="2 3">CBS 20057</strain>
    </source>
</reference>
<dbReference type="EMBL" id="JAQQWI010000003">
    <property type="protein sequence ID" value="KAK8036966.1"/>
    <property type="molecule type" value="Genomic_DNA"/>
</dbReference>
<dbReference type="Proteomes" id="UP001396898">
    <property type="component" value="Unassembled WGS sequence"/>
</dbReference>
<feature type="region of interest" description="Disordered" evidence="1">
    <location>
        <begin position="385"/>
        <end position="405"/>
    </location>
</feature>
<evidence type="ECO:0000313" key="2">
    <source>
        <dbReference type="EMBL" id="KAK8036966.1"/>
    </source>
</evidence>
<name>A0ABR1SSZ3_9PEZI</name>
<keyword evidence="3" id="KW-1185">Reference proteome</keyword>
<feature type="compositionally biased region" description="Polar residues" evidence="1">
    <location>
        <begin position="470"/>
        <end position="494"/>
    </location>
</feature>
<accession>A0ABR1SSZ3</accession>
<proteinExistence type="predicted"/>
<protein>
    <submittedName>
        <fullName evidence="2">Uncharacterized protein</fullName>
    </submittedName>
</protein>
<feature type="region of interest" description="Disordered" evidence="1">
    <location>
        <begin position="465"/>
        <end position="562"/>
    </location>
</feature>
<gene>
    <name evidence="2" type="ORF">PG991_001280</name>
</gene>